<dbReference type="OMA" id="IHIRIFW"/>
<dbReference type="Pfam" id="PF09435">
    <property type="entry name" value="DUF2015"/>
    <property type="match status" value="1"/>
</dbReference>
<evidence type="ECO:0000256" key="2">
    <source>
        <dbReference type="ARBA" id="ARBA00022729"/>
    </source>
</evidence>
<dbReference type="OrthoDB" id="447314at2759"/>
<reference evidence="4 5" key="1">
    <citation type="submission" date="2013-02" db="EMBL/GenBank/DDBJ databases">
        <title>Genome sequence of Candida maltosa Xu316, a potential industrial strain for xylitol and ethanol production.</title>
        <authorList>
            <person name="Yu J."/>
            <person name="Wang Q."/>
            <person name="Geng X."/>
            <person name="Bao W."/>
            <person name="He P."/>
            <person name="Cai J."/>
        </authorList>
    </citation>
    <scope>NUCLEOTIDE SEQUENCE [LARGE SCALE GENOMIC DNA]</scope>
    <source>
        <strain evidence="5">Xu316</strain>
    </source>
</reference>
<dbReference type="InterPro" id="IPR018559">
    <property type="entry name" value="DUF2015"/>
</dbReference>
<dbReference type="EMBL" id="AOGT01001590">
    <property type="protein sequence ID" value="EMG47399.1"/>
    <property type="molecule type" value="Genomic_DNA"/>
</dbReference>
<organism evidence="4 5">
    <name type="scientific">Candida maltosa (strain Xu316)</name>
    <name type="common">Yeast</name>
    <dbReference type="NCBI Taxonomy" id="1245528"/>
    <lineage>
        <taxon>Eukaryota</taxon>
        <taxon>Fungi</taxon>
        <taxon>Dikarya</taxon>
        <taxon>Ascomycota</taxon>
        <taxon>Saccharomycotina</taxon>
        <taxon>Pichiomycetes</taxon>
        <taxon>Debaryomycetaceae</taxon>
        <taxon>Candida/Lodderomyces clade</taxon>
        <taxon>Candida</taxon>
    </lineage>
</organism>
<evidence type="ECO:0000313" key="5">
    <source>
        <dbReference type="Proteomes" id="UP000011777"/>
    </source>
</evidence>
<feature type="transmembrane region" description="Helical" evidence="3">
    <location>
        <begin position="16"/>
        <end position="34"/>
    </location>
</feature>
<sequence>MSEPSQPDSPTSYLKSHHVLIFIVVITFLLVFHFRHKIIALHDRYRTSNRIRRGHYTNLGSFEDDIANGLTSDNFDLEANNSNDTRKGLSEDAKLKIKEIMVNKGLSFDEARAEYTRNTLKKNNIDENGVPRDPKLVTF</sequence>
<evidence type="ECO:0000256" key="3">
    <source>
        <dbReference type="SAM" id="Phobius"/>
    </source>
</evidence>
<comment type="similarity">
    <text evidence="1">Belongs to the UPF0357 family.</text>
</comment>
<evidence type="ECO:0000256" key="1">
    <source>
        <dbReference type="ARBA" id="ARBA00008325"/>
    </source>
</evidence>
<comment type="caution">
    <text evidence="4">The sequence shown here is derived from an EMBL/GenBank/DDBJ whole genome shotgun (WGS) entry which is preliminary data.</text>
</comment>
<dbReference type="AlphaFoldDB" id="M3JY94"/>
<evidence type="ECO:0000313" key="4">
    <source>
        <dbReference type="EMBL" id="EMG47399.1"/>
    </source>
</evidence>
<dbReference type="HOGENOM" id="CLU_128832_0_0_1"/>
<accession>M3JY94</accession>
<dbReference type="Proteomes" id="UP000011777">
    <property type="component" value="Unassembled WGS sequence"/>
</dbReference>
<keyword evidence="5" id="KW-1185">Reference proteome</keyword>
<dbReference type="PANTHER" id="PTHR28023">
    <property type="entry name" value="UPF0357 PROTEIN YCL012C"/>
    <property type="match status" value="1"/>
</dbReference>
<dbReference type="PANTHER" id="PTHR28023:SF1">
    <property type="entry name" value="UPF0357 PROTEIN YCL012C"/>
    <property type="match status" value="1"/>
</dbReference>
<proteinExistence type="inferred from homology"/>
<gene>
    <name evidence="4" type="ORF">G210_2278</name>
</gene>
<protein>
    <submittedName>
        <fullName evidence="4">Uncharacterized protein</fullName>
    </submittedName>
</protein>
<name>M3JY94_CANMX</name>
<keyword evidence="3" id="KW-0812">Transmembrane</keyword>
<dbReference type="eggNOG" id="ENOG502S73R">
    <property type="taxonomic scope" value="Eukaryota"/>
</dbReference>
<keyword evidence="3" id="KW-1133">Transmembrane helix</keyword>
<keyword evidence="3" id="KW-0472">Membrane</keyword>
<keyword evidence="2" id="KW-0732">Signal</keyword>